<dbReference type="PANTHER" id="PTHR11552">
    <property type="entry name" value="GLUCOSE-METHANOL-CHOLINE GMC OXIDOREDUCTASE"/>
    <property type="match status" value="1"/>
</dbReference>
<dbReference type="EMBL" id="CP111017">
    <property type="protein sequence ID" value="WAR09461.1"/>
    <property type="molecule type" value="Genomic_DNA"/>
</dbReference>
<evidence type="ECO:0000313" key="7">
    <source>
        <dbReference type="EMBL" id="WAR09461.1"/>
    </source>
</evidence>
<organism evidence="7 8">
    <name type="scientific">Mya arenaria</name>
    <name type="common">Soft-shell clam</name>
    <dbReference type="NCBI Taxonomy" id="6604"/>
    <lineage>
        <taxon>Eukaryota</taxon>
        <taxon>Metazoa</taxon>
        <taxon>Spiralia</taxon>
        <taxon>Lophotrochozoa</taxon>
        <taxon>Mollusca</taxon>
        <taxon>Bivalvia</taxon>
        <taxon>Autobranchia</taxon>
        <taxon>Heteroconchia</taxon>
        <taxon>Euheterodonta</taxon>
        <taxon>Imparidentia</taxon>
        <taxon>Neoheterodontei</taxon>
        <taxon>Myida</taxon>
        <taxon>Myoidea</taxon>
        <taxon>Myidae</taxon>
        <taxon>Mya</taxon>
    </lineage>
</organism>
<dbReference type="Pfam" id="PF05199">
    <property type="entry name" value="GMC_oxred_C"/>
    <property type="match status" value="2"/>
</dbReference>
<protein>
    <submittedName>
        <fullName evidence="7">DHGL-like protein</fullName>
    </submittedName>
</protein>
<feature type="domain" description="Glucose-methanol-choline oxidoreductase N-terminal" evidence="5">
    <location>
        <begin position="414"/>
        <end position="710"/>
    </location>
</feature>
<accession>A0ABY7EQL0</accession>
<dbReference type="InterPro" id="IPR036188">
    <property type="entry name" value="FAD/NAD-bd_sf"/>
</dbReference>
<evidence type="ECO:0000256" key="3">
    <source>
        <dbReference type="ARBA" id="ARBA00022630"/>
    </source>
</evidence>
<keyword evidence="4" id="KW-0274">FAD</keyword>
<dbReference type="Gene3D" id="3.50.50.60">
    <property type="entry name" value="FAD/NAD(P)-binding domain"/>
    <property type="match status" value="3"/>
</dbReference>
<dbReference type="InterPro" id="IPR012132">
    <property type="entry name" value="GMC_OxRdtase"/>
</dbReference>
<evidence type="ECO:0000259" key="5">
    <source>
        <dbReference type="Pfam" id="PF00732"/>
    </source>
</evidence>
<sequence>MRVDDLKNSKYHNSGGPLAVTKKSVFPLGKRFVDAGKELGYNEIDYNESQINVKHGTRVGTAAAFLRPAMGRTNLHVVVNAHVTKVIIENKEARGVAFAPIGTPQILMLSGVGPKQHLEELNIPVIMDLPVGLNMEDHIYSFIPTTINSSEGFTGPKAESISSLVQYMVLGEGSLSAPLLPGTAFIKSSTCETKYPDLQFHLMAVLPISENARVLGYEFEGLYPETWTDGLLMATILLHPKSKGSVSLKSNDPFDYPNIDPNYFELEEDIRKMIEVMRNGIELLRTKPFAEIGADFSRLNVPHCSHYEFLSDEQLKCFIQHFAATLYHPTSTCRMGSLHDQTSMVDPQLRVKGIRNLRVVDASVMPHVTSGNTNAPTIMIAEKAADIIRGIDSVEEYTSMKQTKLTVDNVNSTYDYIIVGGGSAGCVLASRLSEDPEIRVLLLEAGGEETGNINISIPVASPAVFNTAWDWAYHTTPQKNSGFSQLGGENRHFWPRGKGIGGSNNLNALQYVRGSRHDFDEWKELGCDGWGYEDILSYFLKSEDMRVDDLKNSRYHNSGGPLAVTKKSDSPLGKRFVNAGKQLGFKEIDYNGKEQIGFAESQINVKHGTRVSTVVAFLRPAMGRTNLHVVVNAHVTTVIIEKKLAKGVAFIKNNRKHVVSANKEVILCAGVIGSPHILMLSGVGPKQHLEKFNIPVILDLPVGLNMEDHIYSFIPTTINSSEGFTGPKAESISSIAQYMVFGEGPLSAPLLPGTAFIKSSTCETRYPDLQFHLMAALPISENARVLGYESEGLFPETWTDGLLMATILLHPKSKGSVSLKSNDPFDYPNIDPNYFDLEEDVRKMIEAIRKGIELLKTKPFAEIGADFSRLNVPHCSHNEFLSDEQLKCFIQHFAATLYHPTSTCRMGSLNDKTSVVDPQLRVKGIRNLRVVDASVMPHVTSGNTNAPTIMIAEKAADMIRGIYSVAELRRKLNKHDNVGK</sequence>
<dbReference type="Gene3D" id="3.30.560.10">
    <property type="entry name" value="Glucose Oxidase, domain 3"/>
    <property type="match status" value="2"/>
</dbReference>
<evidence type="ECO:0000259" key="6">
    <source>
        <dbReference type="Pfam" id="PF05199"/>
    </source>
</evidence>
<comment type="similarity">
    <text evidence="2">Belongs to the GMC oxidoreductase family.</text>
</comment>
<evidence type="ECO:0000256" key="4">
    <source>
        <dbReference type="ARBA" id="ARBA00022827"/>
    </source>
</evidence>
<reference evidence="7" key="1">
    <citation type="submission" date="2022-11" db="EMBL/GenBank/DDBJ databases">
        <title>Centuries of genome instability and evolution in soft-shell clam transmissible cancer (bioRxiv).</title>
        <authorList>
            <person name="Hart S.F.M."/>
            <person name="Yonemitsu M.A."/>
            <person name="Giersch R.M."/>
            <person name="Beal B.F."/>
            <person name="Arriagada G."/>
            <person name="Davis B.W."/>
            <person name="Ostrander E.A."/>
            <person name="Goff S.P."/>
            <person name="Metzger M.J."/>
        </authorList>
    </citation>
    <scope>NUCLEOTIDE SEQUENCE</scope>
    <source>
        <strain evidence="7">MELC-2E11</strain>
        <tissue evidence="7">Siphon/mantle</tissue>
    </source>
</reference>
<comment type="cofactor">
    <cofactor evidence="1">
        <name>FAD</name>
        <dbReference type="ChEBI" id="CHEBI:57692"/>
    </cofactor>
</comment>
<dbReference type="SUPFAM" id="SSF54373">
    <property type="entry name" value="FAD-linked reductases, C-terminal domain"/>
    <property type="match status" value="2"/>
</dbReference>
<dbReference type="SUPFAM" id="SSF51905">
    <property type="entry name" value="FAD/NAD(P)-binding domain"/>
    <property type="match status" value="2"/>
</dbReference>
<dbReference type="InterPro" id="IPR007867">
    <property type="entry name" value="GMC_OxRtase_C"/>
</dbReference>
<gene>
    <name evidence="7" type="ORF">MAR_019419</name>
</gene>
<dbReference type="Pfam" id="PF00732">
    <property type="entry name" value="GMC_oxred_N"/>
    <property type="match status" value="2"/>
</dbReference>
<proteinExistence type="inferred from homology"/>
<evidence type="ECO:0000256" key="2">
    <source>
        <dbReference type="ARBA" id="ARBA00010790"/>
    </source>
</evidence>
<name>A0ABY7EQL0_MYAAR</name>
<keyword evidence="3" id="KW-0285">Flavoprotein</keyword>
<dbReference type="InterPro" id="IPR000172">
    <property type="entry name" value="GMC_OxRdtase_N"/>
</dbReference>
<dbReference type="PANTHER" id="PTHR11552:SF147">
    <property type="entry name" value="CHOLINE DEHYDROGENASE, MITOCHONDRIAL"/>
    <property type="match status" value="1"/>
</dbReference>
<dbReference type="Proteomes" id="UP001164746">
    <property type="component" value="Chromosome 6"/>
</dbReference>
<evidence type="ECO:0000256" key="1">
    <source>
        <dbReference type="ARBA" id="ARBA00001974"/>
    </source>
</evidence>
<feature type="domain" description="Glucose-methanol-choline oxidoreductase N-terminal" evidence="5">
    <location>
        <begin position="16"/>
        <end position="98"/>
    </location>
</feature>
<evidence type="ECO:0000313" key="8">
    <source>
        <dbReference type="Proteomes" id="UP001164746"/>
    </source>
</evidence>
<keyword evidence="8" id="KW-1185">Reference proteome</keyword>
<feature type="domain" description="Glucose-methanol-choline oxidoreductase C-terminal" evidence="6">
    <location>
        <begin position="811"/>
        <end position="952"/>
    </location>
</feature>
<feature type="domain" description="Glucose-methanol-choline oxidoreductase C-terminal" evidence="6">
    <location>
        <begin position="240"/>
        <end position="381"/>
    </location>
</feature>